<dbReference type="eggNOG" id="COG0026">
    <property type="taxonomic scope" value="Bacteria"/>
</dbReference>
<dbReference type="Proteomes" id="UP000019050">
    <property type="component" value="Unassembled WGS sequence"/>
</dbReference>
<dbReference type="Gene3D" id="3.30.470.20">
    <property type="entry name" value="ATP-grasp fold, B domain"/>
    <property type="match status" value="1"/>
</dbReference>
<dbReference type="EMBL" id="ACIN03000003">
    <property type="protein sequence ID" value="ESK66115.1"/>
    <property type="molecule type" value="Genomic_DNA"/>
</dbReference>
<dbReference type="InterPro" id="IPR013815">
    <property type="entry name" value="ATP_grasp_subdomain_1"/>
</dbReference>
<keyword evidence="5 7" id="KW-0067">ATP-binding</keyword>
<dbReference type="STRING" id="592010.GCWU000182_000457"/>
<feature type="domain" description="ATP-grasp" evidence="8">
    <location>
        <begin position="111"/>
        <end position="299"/>
    </location>
</feature>
<evidence type="ECO:0000256" key="1">
    <source>
        <dbReference type="ARBA" id="ARBA00001936"/>
    </source>
</evidence>
<dbReference type="InterPro" id="IPR016185">
    <property type="entry name" value="PreATP-grasp_dom_sf"/>
</dbReference>
<reference evidence="9" key="1">
    <citation type="submission" date="2013-06" db="EMBL/GenBank/DDBJ databases">
        <authorList>
            <person name="Weinstock G."/>
            <person name="Sodergren E."/>
            <person name="Clifton S."/>
            <person name="Fulton L."/>
            <person name="Fulton B."/>
            <person name="Courtney L."/>
            <person name="Fronick C."/>
            <person name="Harrison M."/>
            <person name="Strong C."/>
            <person name="Farmer C."/>
            <person name="Delahaunty K."/>
            <person name="Markovic C."/>
            <person name="Hall O."/>
            <person name="Minx P."/>
            <person name="Tomlinson C."/>
            <person name="Mitreva M."/>
            <person name="Nelson J."/>
            <person name="Hou S."/>
            <person name="Wollam A."/>
            <person name="Pepin K.H."/>
            <person name="Johnson M."/>
            <person name="Bhonagiri V."/>
            <person name="Nash W.E."/>
            <person name="Warren W."/>
            <person name="Chinwalla A."/>
            <person name="Mardis E.R."/>
            <person name="Wilson R.K."/>
        </authorList>
    </citation>
    <scope>NUCLEOTIDE SEQUENCE [LARGE SCALE GENOMIC DNA]</scope>
    <source>
        <strain evidence="9">ATCC 49176</strain>
    </source>
</reference>
<evidence type="ECO:0000256" key="3">
    <source>
        <dbReference type="ARBA" id="ARBA00022741"/>
    </source>
</evidence>
<dbReference type="Pfam" id="PF02222">
    <property type="entry name" value="ATP-grasp"/>
    <property type="match status" value="1"/>
</dbReference>
<dbReference type="SUPFAM" id="SSF56059">
    <property type="entry name" value="Glutathione synthetase ATP-binding domain-like"/>
    <property type="match status" value="1"/>
</dbReference>
<evidence type="ECO:0000256" key="2">
    <source>
        <dbReference type="ARBA" id="ARBA00001946"/>
    </source>
</evidence>
<dbReference type="OrthoDB" id="9804625at2"/>
<dbReference type="AlphaFoldDB" id="W1Q4F4"/>
<dbReference type="Gene3D" id="3.40.50.20">
    <property type="match status" value="1"/>
</dbReference>
<dbReference type="PROSITE" id="PS50975">
    <property type="entry name" value="ATP_GRASP"/>
    <property type="match status" value="1"/>
</dbReference>
<dbReference type="RefSeq" id="WP_023391109.1">
    <property type="nucleotide sequence ID" value="NZ_KI535340.1"/>
</dbReference>
<organism evidence="9 10">
    <name type="scientific">Abiotrophia defectiva ATCC 49176</name>
    <dbReference type="NCBI Taxonomy" id="592010"/>
    <lineage>
        <taxon>Bacteria</taxon>
        <taxon>Bacillati</taxon>
        <taxon>Bacillota</taxon>
        <taxon>Bacilli</taxon>
        <taxon>Lactobacillales</taxon>
        <taxon>Aerococcaceae</taxon>
        <taxon>Abiotrophia</taxon>
    </lineage>
</organism>
<proteinExistence type="predicted"/>
<dbReference type="HOGENOM" id="CLU_011534_0_1_9"/>
<dbReference type="Gene3D" id="3.30.1490.20">
    <property type="entry name" value="ATP-grasp fold, A domain"/>
    <property type="match status" value="1"/>
</dbReference>
<evidence type="ECO:0000313" key="10">
    <source>
        <dbReference type="Proteomes" id="UP000019050"/>
    </source>
</evidence>
<dbReference type="InterPro" id="IPR003135">
    <property type="entry name" value="ATP-grasp_carboxylate-amine"/>
</dbReference>
<evidence type="ECO:0000259" key="8">
    <source>
        <dbReference type="PROSITE" id="PS50975"/>
    </source>
</evidence>
<evidence type="ECO:0000256" key="7">
    <source>
        <dbReference type="PROSITE-ProRule" id="PRU00409"/>
    </source>
</evidence>
<evidence type="ECO:0000256" key="4">
    <source>
        <dbReference type="ARBA" id="ARBA00022755"/>
    </source>
</evidence>
<dbReference type="GO" id="GO:0006164">
    <property type="term" value="P:purine nucleotide biosynthetic process"/>
    <property type="evidence" value="ECO:0007669"/>
    <property type="project" value="UniProtKB-KW"/>
</dbReference>
<protein>
    <submittedName>
        <fullName evidence="9">ATP-grasp domain protein</fullName>
    </submittedName>
</protein>
<name>W1Q4F4_ABIDE</name>
<dbReference type="GO" id="GO:0005829">
    <property type="term" value="C:cytosol"/>
    <property type="evidence" value="ECO:0007669"/>
    <property type="project" value="TreeGrafter"/>
</dbReference>
<keyword evidence="4" id="KW-0658">Purine biosynthesis</keyword>
<gene>
    <name evidence="9" type="ORF">GCWU000182_000457</name>
</gene>
<keyword evidence="6" id="KW-0464">Manganese</keyword>
<dbReference type="PANTHER" id="PTHR11609">
    <property type="entry name" value="PURINE BIOSYNTHESIS PROTEIN 6/7, PUR6/7"/>
    <property type="match status" value="1"/>
</dbReference>
<dbReference type="SUPFAM" id="SSF52440">
    <property type="entry name" value="PreATP-grasp domain"/>
    <property type="match status" value="1"/>
</dbReference>
<comment type="caution">
    <text evidence="9">The sequence shown here is derived from an EMBL/GenBank/DDBJ whole genome shotgun (WGS) entry which is preliminary data.</text>
</comment>
<comment type="cofactor">
    <cofactor evidence="1">
        <name>Mn(2+)</name>
        <dbReference type="ChEBI" id="CHEBI:29035"/>
    </cofactor>
</comment>
<evidence type="ECO:0000313" key="9">
    <source>
        <dbReference type="EMBL" id="ESK66115.1"/>
    </source>
</evidence>
<dbReference type="GO" id="GO:0005524">
    <property type="term" value="F:ATP binding"/>
    <property type="evidence" value="ECO:0007669"/>
    <property type="project" value="UniProtKB-UniRule"/>
</dbReference>
<dbReference type="PANTHER" id="PTHR11609:SF5">
    <property type="entry name" value="PHOSPHORIBOSYLAMINOIMIDAZOLE CARBOXYLASE"/>
    <property type="match status" value="1"/>
</dbReference>
<evidence type="ECO:0000256" key="6">
    <source>
        <dbReference type="ARBA" id="ARBA00023211"/>
    </source>
</evidence>
<evidence type="ECO:0000256" key="5">
    <source>
        <dbReference type="ARBA" id="ARBA00022840"/>
    </source>
</evidence>
<dbReference type="InterPro" id="IPR011761">
    <property type="entry name" value="ATP-grasp"/>
</dbReference>
<comment type="cofactor">
    <cofactor evidence="2">
        <name>Mg(2+)</name>
        <dbReference type="ChEBI" id="CHEBI:18420"/>
    </cofactor>
</comment>
<dbReference type="GeneID" id="84816555"/>
<keyword evidence="10" id="KW-1185">Reference proteome</keyword>
<sequence length="377" mass="41428">MPEKHYPGATVGIIGSSVHAALLAQAAGKLGYRVASLVLNPENLVRQFATWQTVAEAYDEATLRFFAGRIDTVIVEPGLLSNLAFKVLADITDVSLSEDLRAIATDRLIEKAYLDEKRCLVAPFAMVTSLEDVKEAVEFIGFPCYLKYTQRHIEAVSNHLILYSEADYEAAQAKIALGTCILEAWIPSEKVVSLSVVRNERGELLVYPPFEQVQSSAVSGTQVRYPVKLHEEVEREIRRLGRYLVETLALVGCMTIDFLVTSAGVVYINSVEIGAKDAAMFTLGAMSLSCYEAMVRSVVGLPLPSLVPLADAAISLPLEALNAEQVMTQYMLRTDWGFALFNPMGRNPLDLEGQVIVTGESLAHCQRQIELTDILKK</sequence>
<keyword evidence="3 7" id="KW-0547">Nucleotide-binding</keyword>
<dbReference type="GO" id="GO:0046872">
    <property type="term" value="F:metal ion binding"/>
    <property type="evidence" value="ECO:0007669"/>
    <property type="project" value="InterPro"/>
</dbReference>
<accession>W1Q4F4</accession>